<name>A0A1X7RW35_ZYMT9</name>
<feature type="compositionally biased region" description="Basic and acidic residues" evidence="1">
    <location>
        <begin position="742"/>
        <end position="758"/>
    </location>
</feature>
<dbReference type="AlphaFoldDB" id="A0A1X7RW35"/>
<keyword evidence="2" id="KW-0472">Membrane</keyword>
<reference evidence="3 4" key="1">
    <citation type="submission" date="2016-06" db="EMBL/GenBank/DDBJ databases">
        <authorList>
            <person name="Kjaerup R.B."/>
            <person name="Dalgaard T.S."/>
            <person name="Juul-Madsen H.R."/>
        </authorList>
    </citation>
    <scope>NUCLEOTIDE SEQUENCE [LARGE SCALE GENOMIC DNA]</scope>
</reference>
<feature type="region of interest" description="Disordered" evidence="1">
    <location>
        <begin position="712"/>
        <end position="762"/>
    </location>
</feature>
<dbReference type="InterPro" id="IPR024260">
    <property type="entry name" value="Vac7"/>
</dbReference>
<dbReference type="GO" id="GO:0000011">
    <property type="term" value="P:vacuole inheritance"/>
    <property type="evidence" value="ECO:0007669"/>
    <property type="project" value="TreeGrafter"/>
</dbReference>
<evidence type="ECO:0000256" key="1">
    <source>
        <dbReference type="SAM" id="MobiDB-lite"/>
    </source>
</evidence>
<feature type="compositionally biased region" description="Basic residues" evidence="1">
    <location>
        <begin position="508"/>
        <end position="519"/>
    </location>
</feature>
<protein>
    <submittedName>
        <fullName evidence="3">Uncharacterized protein</fullName>
    </submittedName>
</protein>
<feature type="compositionally biased region" description="Polar residues" evidence="1">
    <location>
        <begin position="190"/>
        <end position="200"/>
    </location>
</feature>
<sequence>MANNSNKDTSVEFRSLSGQIETAETTASAANANAVKKGTDKTPPAGGNTPTLRKSSSTTLAAKVPSPATGQSPHTSRNASPTRKEKPTTLPTALSTTPSAAAIQRALSASSVPQLQPQSSQSQTQGTSVTEAVSKLARPVKSATASGDTTPQWPISPRVKSPPPSGPSSRRGSTKKLDAPAIQVIGAPPSNGTPTASRQASAEGPKMESQLQAPPPPKVPSRGPSGKSVLETVQENASDSLEPSPAAAQATADLKPLTKISGPEKSVSRRGSKADLERTPGESGSESPGSKSDGTNRGRRNSGANSATAAPAPRTKSTTAKPNHGSSSTKTRPGDVKQGMTVETETVQSIPQSAIAAAGDRSGGLRADHGGSVKQKPSSETIRPKKERKKAERKTRSVNQGTATTKADLFEARVANAVEEANSSDSDETFVYESNPAPEPQRRQRHHSRTPSVTSSHSMAGEQRGAIRNYGDVFDERRVGGKRSMKFSSNPYNDHDSPESNNGTVRSHTPRHIGRHGRGAYHSANHDPDSPFTQASKLRNQHLPNGRSRPNSPKSPQSMNFRSGPLFTSNRKQEHPYDFDTEQNADDERTPLMGTVRTPRRHVSRFSNSASHTMMDDYEFESRGNRLWCFTGRAGACVLTTIMLILVVVAAVFFVFASNRPLQDVQIHRIQNVLASEQELMLDLFVGAINPNTLAISISEMDINVFAKSKHVGAGHNDRATDRRTKRRRSGSNANPNPIQEPDGHWRNPNDPVHHSNPDSETDAQTMLLGRIFHFDQALSFPASPLSLTEHKSSGQLRLTRPGNKTEAGGSARWEEVIQYPFELIVRGVLKYQLPISARVQSAAVGAKVMVHPEEGLDSRGSMRVEPVDEGEKWEWIEWPEEVEDKQE</sequence>
<evidence type="ECO:0000313" key="4">
    <source>
        <dbReference type="Proteomes" id="UP000215127"/>
    </source>
</evidence>
<dbReference type="PANTHER" id="PTHR28258:SF1">
    <property type="entry name" value="VACUOLAR SEGREGATION PROTEIN 7"/>
    <property type="match status" value="1"/>
</dbReference>
<feature type="compositionally biased region" description="Low complexity" evidence="1">
    <location>
        <begin position="281"/>
        <end position="290"/>
    </location>
</feature>
<dbReference type="GO" id="GO:0010513">
    <property type="term" value="P:positive regulation of phosphatidylinositol biosynthetic process"/>
    <property type="evidence" value="ECO:0007669"/>
    <property type="project" value="TreeGrafter"/>
</dbReference>
<dbReference type="PANTHER" id="PTHR28258">
    <property type="entry name" value="VACUOLAR SEGREGATION PROTEIN 7"/>
    <property type="match status" value="1"/>
</dbReference>
<dbReference type="STRING" id="1276538.A0A1X7RW35"/>
<dbReference type="GO" id="GO:0000329">
    <property type="term" value="C:fungal-type vacuole membrane"/>
    <property type="evidence" value="ECO:0007669"/>
    <property type="project" value="TreeGrafter"/>
</dbReference>
<feature type="compositionally biased region" description="Low complexity" evidence="1">
    <location>
        <begin position="412"/>
        <end position="421"/>
    </location>
</feature>
<feature type="compositionally biased region" description="Polar residues" evidence="1">
    <location>
        <begin position="68"/>
        <end position="81"/>
    </location>
</feature>
<dbReference type="EMBL" id="LT853697">
    <property type="protein sequence ID" value="SMQ51664.1"/>
    <property type="molecule type" value="Genomic_DNA"/>
</dbReference>
<proteinExistence type="predicted"/>
<feature type="compositionally biased region" description="Polar residues" evidence="1">
    <location>
        <begin position="231"/>
        <end position="241"/>
    </location>
</feature>
<evidence type="ECO:0000313" key="3">
    <source>
        <dbReference type="EMBL" id="SMQ51664.1"/>
    </source>
</evidence>
<dbReference type="Pfam" id="PF12751">
    <property type="entry name" value="Vac7"/>
    <property type="match status" value="1"/>
</dbReference>
<dbReference type="GO" id="GO:1903778">
    <property type="term" value="P:protein localization to vacuolar membrane"/>
    <property type="evidence" value="ECO:0007669"/>
    <property type="project" value="TreeGrafter"/>
</dbReference>
<keyword evidence="4" id="KW-1185">Reference proteome</keyword>
<organism evidence="3 4">
    <name type="scientific">Zymoseptoria tritici (strain ST99CH_3D7)</name>
    <dbReference type="NCBI Taxonomy" id="1276538"/>
    <lineage>
        <taxon>Eukaryota</taxon>
        <taxon>Fungi</taxon>
        <taxon>Dikarya</taxon>
        <taxon>Ascomycota</taxon>
        <taxon>Pezizomycotina</taxon>
        <taxon>Dothideomycetes</taxon>
        <taxon>Dothideomycetidae</taxon>
        <taxon>Mycosphaerellales</taxon>
        <taxon>Mycosphaerellaceae</taxon>
        <taxon>Zymoseptoria</taxon>
    </lineage>
</organism>
<evidence type="ECO:0000256" key="2">
    <source>
        <dbReference type="SAM" id="Phobius"/>
    </source>
</evidence>
<feature type="compositionally biased region" description="Polar residues" evidence="1">
    <location>
        <begin position="315"/>
        <end position="331"/>
    </location>
</feature>
<dbReference type="Proteomes" id="UP000215127">
    <property type="component" value="Chromosome 6"/>
</dbReference>
<gene>
    <name evidence="3" type="ORF">ZT3D7_G6817</name>
</gene>
<accession>A0A1X7RW35</accession>
<keyword evidence="2" id="KW-1133">Transmembrane helix</keyword>
<feature type="compositionally biased region" description="Polar residues" evidence="1">
    <location>
        <begin position="341"/>
        <end position="352"/>
    </location>
</feature>
<feature type="compositionally biased region" description="Polar residues" evidence="1">
    <location>
        <begin position="548"/>
        <end position="570"/>
    </location>
</feature>
<feature type="compositionally biased region" description="Polar residues" evidence="1">
    <location>
        <begin position="143"/>
        <end position="153"/>
    </location>
</feature>
<keyword evidence="2" id="KW-0812">Transmembrane</keyword>
<feature type="region of interest" description="Disordered" evidence="1">
    <location>
        <begin position="27"/>
        <end position="592"/>
    </location>
</feature>
<feature type="compositionally biased region" description="Polar residues" evidence="1">
    <location>
        <begin position="48"/>
        <end position="60"/>
    </location>
</feature>
<feature type="transmembrane region" description="Helical" evidence="2">
    <location>
        <begin position="638"/>
        <end position="657"/>
    </location>
</feature>
<dbReference type="GO" id="GO:0070772">
    <property type="term" value="C:PAS complex"/>
    <property type="evidence" value="ECO:0007669"/>
    <property type="project" value="TreeGrafter"/>
</dbReference>
<feature type="compositionally biased region" description="Low complexity" evidence="1">
    <location>
        <begin position="88"/>
        <end position="129"/>
    </location>
</feature>